<dbReference type="GO" id="GO:0005634">
    <property type="term" value="C:nucleus"/>
    <property type="evidence" value="ECO:0007669"/>
    <property type="project" value="UniProtKB-SubCell"/>
</dbReference>
<evidence type="ECO:0000313" key="4">
    <source>
        <dbReference type="EMBL" id="JAS18586.1"/>
    </source>
</evidence>
<proteinExistence type="predicted"/>
<dbReference type="Pfam" id="PF24237">
    <property type="entry name" value="INO80E"/>
    <property type="match status" value="1"/>
</dbReference>
<dbReference type="EMBL" id="GEDC01018712">
    <property type="protein sequence ID" value="JAS18586.1"/>
    <property type="molecule type" value="Transcribed_RNA"/>
</dbReference>
<keyword evidence="2" id="KW-0539">Nucleus</keyword>
<dbReference type="Gene3D" id="3.30.160.360">
    <property type="match status" value="1"/>
</dbReference>
<feature type="domain" description="INO80 complex subunit E N-terminal" evidence="3">
    <location>
        <begin position="24"/>
        <end position="71"/>
    </location>
</feature>
<dbReference type="SMART" id="SM00541">
    <property type="entry name" value="FYRN"/>
    <property type="match status" value="1"/>
</dbReference>
<comment type="subcellular location">
    <subcellularLocation>
        <location evidence="1">Nucleus</location>
    </subcellularLocation>
</comment>
<dbReference type="Pfam" id="PF05964">
    <property type="entry name" value="FYRN"/>
    <property type="match status" value="1"/>
</dbReference>
<accession>A0A1B6CYL5</accession>
<protein>
    <recommendedName>
        <fullName evidence="3">INO80 complex subunit E N-terminal domain-containing protein</fullName>
    </recommendedName>
</protein>
<dbReference type="InterPro" id="IPR056515">
    <property type="entry name" value="INO80E_N"/>
</dbReference>
<dbReference type="PROSITE" id="PS51543">
    <property type="entry name" value="FYRC"/>
    <property type="match status" value="1"/>
</dbReference>
<reference evidence="4" key="1">
    <citation type="submission" date="2015-12" db="EMBL/GenBank/DDBJ databases">
        <title>De novo transcriptome assembly of four potential Pierce s Disease insect vectors from Arizona vineyards.</title>
        <authorList>
            <person name="Tassone E.E."/>
        </authorList>
    </citation>
    <scope>NUCLEOTIDE SEQUENCE</scope>
</reference>
<evidence type="ECO:0000256" key="1">
    <source>
        <dbReference type="ARBA" id="ARBA00004123"/>
    </source>
</evidence>
<gene>
    <name evidence="4" type="ORF">g.30858</name>
</gene>
<dbReference type="PANTHER" id="PTHR22715:SF0">
    <property type="entry name" value="TRANSFORMING GROWTH FACTOR BETA REGULATOR 1"/>
    <property type="match status" value="1"/>
</dbReference>
<dbReference type="SMART" id="SM00542">
    <property type="entry name" value="FYRC"/>
    <property type="match status" value="1"/>
</dbReference>
<dbReference type="AlphaFoldDB" id="A0A1B6CYL5"/>
<dbReference type="GO" id="GO:0051726">
    <property type="term" value="P:regulation of cell cycle"/>
    <property type="evidence" value="ECO:0007669"/>
    <property type="project" value="TreeGrafter"/>
</dbReference>
<name>A0A1B6CYL5_9HEMI</name>
<evidence type="ECO:0000256" key="2">
    <source>
        <dbReference type="ARBA" id="ARBA00023242"/>
    </source>
</evidence>
<dbReference type="InterPro" id="IPR040092">
    <property type="entry name" value="TBRG1"/>
</dbReference>
<dbReference type="Pfam" id="PF05965">
    <property type="entry name" value="FYRC"/>
    <property type="match status" value="1"/>
</dbReference>
<evidence type="ECO:0000259" key="3">
    <source>
        <dbReference type="Pfam" id="PF24237"/>
    </source>
</evidence>
<dbReference type="PROSITE" id="PS51542">
    <property type="entry name" value="FYRN"/>
    <property type="match status" value="1"/>
</dbReference>
<sequence length="344" mass="38768">MLKYPSINLSKHLKKQQGVFKVDKYKKAYYNIKRTIKDLLFENAALCDQVVLMQEKILIIKEERNFLVKKLQQYFSNSEPGQVLGFQSITSLDTSVIQKKTVAKKRAISDVDSNKSSSKIKKSPASKRKKLLHQIPLDSAGRPVFPISLGDFTVHSLGEIVSDRSDYYTDDLIFPVGYCSSRIYGSIKDPDKQCVYTCKVIDGGLSPRFEIVADNNLDAPIISKSIDQCHSLLLSMINQSLGSEVISTRGKGADFFGLSHPTVHHLIQSSPGVRKCHGYVWTKFEVNRSNSTLSTDENEATLNFNALFRSIAFNKSHLETIIKQEPEENYGENSMSTFRNLLLN</sequence>
<dbReference type="InterPro" id="IPR003888">
    <property type="entry name" value="FYrich_N"/>
</dbReference>
<dbReference type="PANTHER" id="PTHR22715">
    <property type="entry name" value="TRANSFORMING GROWTH FACTOR BETA REGULATED GENE 1"/>
    <property type="match status" value="1"/>
</dbReference>
<dbReference type="InterPro" id="IPR003889">
    <property type="entry name" value="FYrich_C"/>
</dbReference>
<organism evidence="4">
    <name type="scientific">Clastoptera arizonana</name>
    <name type="common">Arizona spittle bug</name>
    <dbReference type="NCBI Taxonomy" id="38151"/>
    <lineage>
        <taxon>Eukaryota</taxon>
        <taxon>Metazoa</taxon>
        <taxon>Ecdysozoa</taxon>
        <taxon>Arthropoda</taxon>
        <taxon>Hexapoda</taxon>
        <taxon>Insecta</taxon>
        <taxon>Pterygota</taxon>
        <taxon>Neoptera</taxon>
        <taxon>Paraneoptera</taxon>
        <taxon>Hemiptera</taxon>
        <taxon>Auchenorrhyncha</taxon>
        <taxon>Cercopoidea</taxon>
        <taxon>Clastopteridae</taxon>
        <taxon>Clastoptera</taxon>
    </lineage>
</organism>